<dbReference type="Gene3D" id="2.30.110.10">
    <property type="entry name" value="Electron Transport, Fmn-binding Protein, Chain A"/>
    <property type="match status" value="1"/>
</dbReference>
<dbReference type="AlphaFoldDB" id="A0AAE3ALE4"/>
<dbReference type="PANTHER" id="PTHR34071:SF2">
    <property type="entry name" value="FLAVIN-NUCLEOTIDE-BINDING PROTEIN"/>
    <property type="match status" value="1"/>
</dbReference>
<keyword evidence="2" id="KW-1185">Reference proteome</keyword>
<name>A0AAE3ALE4_9FIRM</name>
<organism evidence="1 2">
    <name type="scientific">Hominenteromicrobium mulieris</name>
    <dbReference type="NCBI Taxonomy" id="2885357"/>
    <lineage>
        <taxon>Bacteria</taxon>
        <taxon>Bacillati</taxon>
        <taxon>Bacillota</taxon>
        <taxon>Clostridia</taxon>
        <taxon>Eubacteriales</taxon>
        <taxon>Oscillospiraceae</taxon>
        <taxon>Hominenteromicrobium</taxon>
    </lineage>
</organism>
<dbReference type="PANTHER" id="PTHR34071">
    <property type="entry name" value="5-NITROIMIDAZOLE ANTIBIOTICS RESISTANCE PROTEIN, NIMA-FAMILY-RELATED PROTEIN-RELATED"/>
    <property type="match status" value="1"/>
</dbReference>
<dbReference type="Proteomes" id="UP001199424">
    <property type="component" value="Unassembled WGS sequence"/>
</dbReference>
<sequence>MDMAKPDMTKMRRADRAISREDALAVIDRCAYGTLSLIATDGTPYAVALNVVRDGKKLFFHSAPEGLKVDSLRENPQVCLLFVENPTIYEKGLTTLYTSTVVRGKVTEITDFDEKRRALRLLCDRFVPSLTKEETGCVETGPKSTGVWCIEIESVTGKQNRRMG</sequence>
<evidence type="ECO:0000313" key="1">
    <source>
        <dbReference type="EMBL" id="MCC2136703.1"/>
    </source>
</evidence>
<proteinExistence type="predicted"/>
<accession>A0AAE3ALE4</accession>
<dbReference type="InterPro" id="IPR012349">
    <property type="entry name" value="Split_barrel_FMN-bd"/>
</dbReference>
<evidence type="ECO:0000313" key="2">
    <source>
        <dbReference type="Proteomes" id="UP001199424"/>
    </source>
</evidence>
<dbReference type="EMBL" id="JAJEQC010000005">
    <property type="protein sequence ID" value="MCC2136703.1"/>
    <property type="molecule type" value="Genomic_DNA"/>
</dbReference>
<dbReference type="Pfam" id="PF12900">
    <property type="entry name" value="Pyridox_ox_2"/>
    <property type="match status" value="1"/>
</dbReference>
<protein>
    <submittedName>
        <fullName evidence="1">Pyridoxamine 5'-phosphate oxidase family protein</fullName>
    </submittedName>
</protein>
<gene>
    <name evidence="1" type="ORF">LKD31_06700</name>
</gene>
<dbReference type="InterPro" id="IPR024747">
    <property type="entry name" value="Pyridox_Oxase-rel"/>
</dbReference>
<reference evidence="1" key="1">
    <citation type="submission" date="2021-10" db="EMBL/GenBank/DDBJ databases">
        <title>Anaerobic single-cell dispensing facilitates the cultivation of human gut bacteria.</title>
        <authorList>
            <person name="Afrizal A."/>
        </authorList>
    </citation>
    <scope>NUCLEOTIDE SEQUENCE</scope>
    <source>
        <strain evidence="1">CLA-AA-H250</strain>
    </source>
</reference>
<dbReference type="SUPFAM" id="SSF50475">
    <property type="entry name" value="FMN-binding split barrel"/>
    <property type="match status" value="1"/>
</dbReference>
<dbReference type="RefSeq" id="WP_308449100.1">
    <property type="nucleotide sequence ID" value="NZ_JAJEQC010000005.1"/>
</dbReference>
<comment type="caution">
    <text evidence="1">The sequence shown here is derived from an EMBL/GenBank/DDBJ whole genome shotgun (WGS) entry which is preliminary data.</text>
</comment>